<evidence type="ECO:0000313" key="10">
    <source>
        <dbReference type="Proteomes" id="UP001152622"/>
    </source>
</evidence>
<feature type="region of interest" description="Disordered" evidence="7">
    <location>
        <begin position="306"/>
        <end position="326"/>
    </location>
</feature>
<dbReference type="InterPro" id="IPR043502">
    <property type="entry name" value="DNA/RNA_pol_sf"/>
</dbReference>
<dbReference type="PANTHER" id="PTHR34072:SF49">
    <property type="entry name" value="RIBONUCLEASE H"/>
    <property type="match status" value="1"/>
</dbReference>
<evidence type="ECO:0000256" key="5">
    <source>
        <dbReference type="ARBA" id="ARBA00022801"/>
    </source>
</evidence>
<keyword evidence="5" id="KW-0378">Hydrolase</keyword>
<dbReference type="InterPro" id="IPR043128">
    <property type="entry name" value="Rev_trsase/Diguanyl_cyclase"/>
</dbReference>
<dbReference type="FunFam" id="3.10.20.370:FF:000001">
    <property type="entry name" value="Retrovirus-related Pol polyprotein from transposon 17.6-like protein"/>
    <property type="match status" value="1"/>
</dbReference>
<sequence>MAPLTAAGSPCFSNCYRLLRKIAVLETKMLTILPEYKSREDGRNGSSVTPWALEGESAKANANTTLQANLRLESLTDFPKLDSAQTALDSLRRVLERVATAGLKLHAEKCHFMRSEVIFLGHKLRGEGISTVEDKRDREFVWTECQAAFHTLQRALTRPRCFPPDPSLPFILDTDASNVGTGAVLAQVGPEGERVVTYYSRTFNKTEHRYCVTRRELLSEVADSPHHSYYLCGLPFTVRTDHSALQWLMSFKEPEGQVACWMEELQAYSFTVVHRAGPRHSNADALSRRPCSEDSCRYCKWRESREEDLRAQEESCVSGGGATNPP</sequence>
<dbReference type="CDD" id="cd09274">
    <property type="entry name" value="RNase_HI_RT_Ty3"/>
    <property type="match status" value="1"/>
</dbReference>
<organism evidence="9 10">
    <name type="scientific">Synaphobranchus kaupii</name>
    <name type="common">Kaup's arrowtooth eel</name>
    <dbReference type="NCBI Taxonomy" id="118154"/>
    <lineage>
        <taxon>Eukaryota</taxon>
        <taxon>Metazoa</taxon>
        <taxon>Chordata</taxon>
        <taxon>Craniata</taxon>
        <taxon>Vertebrata</taxon>
        <taxon>Euteleostomi</taxon>
        <taxon>Actinopterygii</taxon>
        <taxon>Neopterygii</taxon>
        <taxon>Teleostei</taxon>
        <taxon>Anguilliformes</taxon>
        <taxon>Synaphobranchidae</taxon>
        <taxon>Synaphobranchus</taxon>
    </lineage>
</organism>
<evidence type="ECO:0000313" key="9">
    <source>
        <dbReference type="EMBL" id="KAJ8333812.1"/>
    </source>
</evidence>
<dbReference type="OrthoDB" id="6761011at2759"/>
<evidence type="ECO:0000256" key="7">
    <source>
        <dbReference type="SAM" id="MobiDB-lite"/>
    </source>
</evidence>
<accession>A0A9Q1IBQ0</accession>
<reference evidence="9" key="1">
    <citation type="journal article" date="2023" name="Science">
        <title>Genome structures resolve the early diversification of teleost fishes.</title>
        <authorList>
            <person name="Parey E."/>
            <person name="Louis A."/>
            <person name="Montfort J."/>
            <person name="Bouchez O."/>
            <person name="Roques C."/>
            <person name="Iampietro C."/>
            <person name="Lluch J."/>
            <person name="Castinel A."/>
            <person name="Donnadieu C."/>
            <person name="Desvignes T."/>
            <person name="Floi Bucao C."/>
            <person name="Jouanno E."/>
            <person name="Wen M."/>
            <person name="Mejri S."/>
            <person name="Dirks R."/>
            <person name="Jansen H."/>
            <person name="Henkel C."/>
            <person name="Chen W.J."/>
            <person name="Zahm M."/>
            <person name="Cabau C."/>
            <person name="Klopp C."/>
            <person name="Thompson A.W."/>
            <person name="Robinson-Rechavi M."/>
            <person name="Braasch I."/>
            <person name="Lecointre G."/>
            <person name="Bobe J."/>
            <person name="Postlethwait J.H."/>
            <person name="Berthelot C."/>
            <person name="Roest Crollius H."/>
            <person name="Guiguen Y."/>
        </authorList>
    </citation>
    <scope>NUCLEOTIDE SEQUENCE</scope>
    <source>
        <strain evidence="9">WJC10195</strain>
    </source>
</reference>
<evidence type="ECO:0000256" key="3">
    <source>
        <dbReference type="ARBA" id="ARBA00022722"/>
    </source>
</evidence>
<name>A0A9Q1IBQ0_SYNKA</name>
<evidence type="ECO:0000259" key="8">
    <source>
        <dbReference type="Pfam" id="PF17917"/>
    </source>
</evidence>
<keyword evidence="2" id="KW-0548">Nucleotidyltransferase</keyword>
<keyword evidence="3" id="KW-0540">Nuclease</keyword>
<proteinExistence type="predicted"/>
<evidence type="ECO:0000256" key="6">
    <source>
        <dbReference type="ARBA" id="ARBA00022918"/>
    </source>
</evidence>
<dbReference type="SUPFAM" id="SSF56672">
    <property type="entry name" value="DNA/RNA polymerases"/>
    <property type="match status" value="1"/>
</dbReference>
<dbReference type="PANTHER" id="PTHR34072">
    <property type="entry name" value="ENZYMATIC POLYPROTEIN-RELATED"/>
    <property type="match status" value="1"/>
</dbReference>
<dbReference type="AlphaFoldDB" id="A0A9Q1IBQ0"/>
<dbReference type="InterPro" id="IPR041373">
    <property type="entry name" value="RT_RNaseH"/>
</dbReference>
<dbReference type="GO" id="GO:0004519">
    <property type="term" value="F:endonuclease activity"/>
    <property type="evidence" value="ECO:0007669"/>
    <property type="project" value="UniProtKB-KW"/>
</dbReference>
<protein>
    <recommendedName>
        <fullName evidence="8">Reverse transcriptase RNase H-like domain-containing protein</fullName>
    </recommendedName>
</protein>
<feature type="domain" description="Reverse transcriptase RNase H-like" evidence="8">
    <location>
        <begin position="165"/>
        <end position="268"/>
    </location>
</feature>
<dbReference type="GO" id="GO:0016787">
    <property type="term" value="F:hydrolase activity"/>
    <property type="evidence" value="ECO:0007669"/>
    <property type="project" value="UniProtKB-KW"/>
</dbReference>
<keyword evidence="10" id="KW-1185">Reference proteome</keyword>
<dbReference type="Proteomes" id="UP001152622">
    <property type="component" value="Chromosome 22"/>
</dbReference>
<keyword evidence="1" id="KW-0808">Transferase</keyword>
<dbReference type="EMBL" id="JAINUF010000022">
    <property type="protein sequence ID" value="KAJ8333812.1"/>
    <property type="molecule type" value="Genomic_DNA"/>
</dbReference>
<evidence type="ECO:0000256" key="1">
    <source>
        <dbReference type="ARBA" id="ARBA00022679"/>
    </source>
</evidence>
<dbReference type="GO" id="GO:0003964">
    <property type="term" value="F:RNA-directed DNA polymerase activity"/>
    <property type="evidence" value="ECO:0007669"/>
    <property type="project" value="UniProtKB-KW"/>
</dbReference>
<dbReference type="Gene3D" id="3.10.20.370">
    <property type="match status" value="1"/>
</dbReference>
<keyword evidence="6" id="KW-0695">RNA-directed DNA polymerase</keyword>
<comment type="caution">
    <text evidence="9">The sequence shown here is derived from an EMBL/GenBank/DDBJ whole genome shotgun (WGS) entry which is preliminary data.</text>
</comment>
<gene>
    <name evidence="9" type="ORF">SKAU_G00411310</name>
</gene>
<dbReference type="Pfam" id="PF17917">
    <property type="entry name" value="RT_RNaseH"/>
    <property type="match status" value="1"/>
</dbReference>
<evidence type="ECO:0000256" key="2">
    <source>
        <dbReference type="ARBA" id="ARBA00022695"/>
    </source>
</evidence>
<evidence type="ECO:0000256" key="4">
    <source>
        <dbReference type="ARBA" id="ARBA00022759"/>
    </source>
</evidence>
<keyword evidence="4" id="KW-0255">Endonuclease</keyword>
<dbReference type="Gene3D" id="3.30.70.270">
    <property type="match status" value="1"/>
</dbReference>